<evidence type="ECO:0000313" key="12">
    <source>
        <dbReference type="EMBL" id="MBM7703933.1"/>
    </source>
</evidence>
<dbReference type="InterPro" id="IPR023561">
    <property type="entry name" value="Carbonic_anhydrase_a-class"/>
</dbReference>
<evidence type="ECO:0000256" key="10">
    <source>
        <dbReference type="RuleBase" id="RU367011"/>
    </source>
</evidence>
<dbReference type="Gene3D" id="3.10.200.10">
    <property type="entry name" value="Alpha carbonic anhydrase"/>
    <property type="match status" value="1"/>
</dbReference>
<name>A0ABS2QWT2_9BACI</name>
<dbReference type="PANTHER" id="PTHR18952">
    <property type="entry name" value="CARBONIC ANHYDRASE"/>
    <property type="match status" value="1"/>
</dbReference>
<comment type="cofactor">
    <cofactor evidence="1 10">
        <name>Zn(2+)</name>
        <dbReference type="ChEBI" id="CHEBI:29105"/>
    </cofactor>
</comment>
<accession>A0ABS2QWT2</accession>
<sequence length="237" mass="26916">MKILLLCLLLVTASSFTEAAEKMNICETGKMQSPINIDTSTVKRLSHAEKIISFYKPVFFKFTIEDGSFKAKPLIDGNVLIRNGKPYPLQEFHFHHKSEHTINGQPFPMELHIVHKSKDGKQMVVGVLIEEGTENKEFKELLSSLKTIQKGQSKSLQAPINLNELFSSETDVYRYVGSFTTPPCTEPVLWLIKKEPITLSWEQIQAFQHLVGTNNRSIQPLNEREISLTKIQQSSSK</sequence>
<evidence type="ECO:0000256" key="3">
    <source>
        <dbReference type="ARBA" id="ARBA00010718"/>
    </source>
</evidence>
<keyword evidence="10" id="KW-0732">Signal</keyword>
<dbReference type="EC" id="4.2.1.1" evidence="4 10"/>
<dbReference type="SMART" id="SM01057">
    <property type="entry name" value="Carb_anhydrase"/>
    <property type="match status" value="1"/>
</dbReference>
<dbReference type="PROSITE" id="PS00162">
    <property type="entry name" value="ALPHA_CA_1"/>
    <property type="match status" value="1"/>
</dbReference>
<evidence type="ECO:0000256" key="8">
    <source>
        <dbReference type="ARBA" id="ARBA00023239"/>
    </source>
</evidence>
<evidence type="ECO:0000256" key="9">
    <source>
        <dbReference type="ARBA" id="ARBA00048348"/>
    </source>
</evidence>
<dbReference type="GO" id="GO:0004089">
    <property type="term" value="F:carbonate dehydratase activity"/>
    <property type="evidence" value="ECO:0007669"/>
    <property type="project" value="UniProtKB-EC"/>
</dbReference>
<gene>
    <name evidence="12" type="ORF">JOC83_002782</name>
</gene>
<evidence type="ECO:0000256" key="2">
    <source>
        <dbReference type="ARBA" id="ARBA00002904"/>
    </source>
</evidence>
<evidence type="ECO:0000256" key="6">
    <source>
        <dbReference type="ARBA" id="ARBA00022723"/>
    </source>
</evidence>
<dbReference type="PROSITE" id="PS51144">
    <property type="entry name" value="ALPHA_CA_2"/>
    <property type="match status" value="1"/>
</dbReference>
<dbReference type="EMBL" id="JAFBFC010000004">
    <property type="protein sequence ID" value="MBM7703933.1"/>
    <property type="molecule type" value="Genomic_DNA"/>
</dbReference>
<dbReference type="InterPro" id="IPR041891">
    <property type="entry name" value="Alpha_CA_prokaryot-like"/>
</dbReference>
<organism evidence="12 13">
    <name type="scientific">Priestia iocasae</name>
    <dbReference type="NCBI Taxonomy" id="2291674"/>
    <lineage>
        <taxon>Bacteria</taxon>
        <taxon>Bacillati</taxon>
        <taxon>Bacillota</taxon>
        <taxon>Bacilli</taxon>
        <taxon>Bacillales</taxon>
        <taxon>Bacillaceae</taxon>
        <taxon>Priestia</taxon>
    </lineage>
</organism>
<reference evidence="12 13" key="1">
    <citation type="submission" date="2021-01" db="EMBL/GenBank/DDBJ databases">
        <title>Genomic Encyclopedia of Type Strains, Phase IV (KMG-IV): sequencing the most valuable type-strain genomes for metagenomic binning, comparative biology and taxonomic classification.</title>
        <authorList>
            <person name="Goeker M."/>
        </authorList>
    </citation>
    <scope>NUCLEOTIDE SEQUENCE [LARGE SCALE GENOMIC DNA]</scope>
    <source>
        <strain evidence="12 13">DSM 104297</strain>
    </source>
</reference>
<dbReference type="Pfam" id="PF00194">
    <property type="entry name" value="Carb_anhydrase"/>
    <property type="match status" value="1"/>
</dbReference>
<evidence type="ECO:0000313" key="13">
    <source>
        <dbReference type="Proteomes" id="UP000809829"/>
    </source>
</evidence>
<protein>
    <recommendedName>
        <fullName evidence="5 10">Carbonic anhydrase</fullName>
        <ecNumber evidence="4 10">4.2.1.1</ecNumber>
    </recommendedName>
</protein>
<feature type="signal peptide" evidence="10">
    <location>
        <begin position="1"/>
        <end position="19"/>
    </location>
</feature>
<dbReference type="SUPFAM" id="SSF51069">
    <property type="entry name" value="Carbonic anhydrase"/>
    <property type="match status" value="1"/>
</dbReference>
<proteinExistence type="inferred from homology"/>
<comment type="catalytic activity">
    <reaction evidence="9 10">
        <text>hydrogencarbonate + H(+) = CO2 + H2O</text>
        <dbReference type="Rhea" id="RHEA:10748"/>
        <dbReference type="ChEBI" id="CHEBI:15377"/>
        <dbReference type="ChEBI" id="CHEBI:15378"/>
        <dbReference type="ChEBI" id="CHEBI:16526"/>
        <dbReference type="ChEBI" id="CHEBI:17544"/>
        <dbReference type="EC" id="4.2.1.1"/>
    </reaction>
</comment>
<keyword evidence="7 10" id="KW-0862">Zinc</keyword>
<evidence type="ECO:0000256" key="7">
    <source>
        <dbReference type="ARBA" id="ARBA00022833"/>
    </source>
</evidence>
<feature type="domain" description="Alpha-carbonic anhydrase" evidence="11">
    <location>
        <begin position="12"/>
        <end position="237"/>
    </location>
</feature>
<feature type="chain" id="PRO_5044995384" description="Carbonic anhydrase" evidence="10">
    <location>
        <begin position="20"/>
        <end position="237"/>
    </location>
</feature>
<dbReference type="InterPro" id="IPR036398">
    <property type="entry name" value="CA_dom_sf"/>
</dbReference>
<keyword evidence="8 10" id="KW-0456">Lyase</keyword>
<dbReference type="InterPro" id="IPR001148">
    <property type="entry name" value="CA_dom"/>
</dbReference>
<dbReference type="RefSeq" id="WP_205187926.1">
    <property type="nucleotide sequence ID" value="NZ_JAFBFC010000004.1"/>
</dbReference>
<dbReference type="InterPro" id="IPR018338">
    <property type="entry name" value="Carbonic_anhydrase_a-class_CS"/>
</dbReference>
<evidence type="ECO:0000256" key="1">
    <source>
        <dbReference type="ARBA" id="ARBA00001947"/>
    </source>
</evidence>
<comment type="similarity">
    <text evidence="3 10">Belongs to the alpha-carbonic anhydrase family.</text>
</comment>
<evidence type="ECO:0000256" key="5">
    <source>
        <dbReference type="ARBA" id="ARBA00014628"/>
    </source>
</evidence>
<evidence type="ECO:0000259" key="11">
    <source>
        <dbReference type="PROSITE" id="PS51144"/>
    </source>
</evidence>
<dbReference type="Proteomes" id="UP000809829">
    <property type="component" value="Unassembled WGS sequence"/>
</dbReference>
<evidence type="ECO:0000256" key="4">
    <source>
        <dbReference type="ARBA" id="ARBA00012925"/>
    </source>
</evidence>
<dbReference type="CDD" id="cd03124">
    <property type="entry name" value="alpha_CA_prokaryotic_like"/>
    <property type="match status" value="1"/>
</dbReference>
<comment type="function">
    <text evidence="2 10">Reversible hydration of carbon dioxide.</text>
</comment>
<keyword evidence="13" id="KW-1185">Reference proteome</keyword>
<dbReference type="PANTHER" id="PTHR18952:SF265">
    <property type="entry name" value="CARBONIC ANHYDRASE"/>
    <property type="match status" value="1"/>
</dbReference>
<keyword evidence="6 10" id="KW-0479">Metal-binding</keyword>
<comment type="caution">
    <text evidence="12">The sequence shown here is derived from an EMBL/GenBank/DDBJ whole genome shotgun (WGS) entry which is preliminary data.</text>
</comment>